<sequence>MGAIKERLGQQERLFLYPCGMREEFQFEVREKVSLDVEEDKIDIDKHTYRRFTQLVGVRGRITIHLEIREVLKDQTYQMLVRQDTQQNILIPAQGY</sequence>
<organism evidence="1 2">
    <name type="scientific">Fictibacillus norfolkensis</name>
    <dbReference type="NCBI Taxonomy" id="2762233"/>
    <lineage>
        <taxon>Bacteria</taxon>
        <taxon>Bacillati</taxon>
        <taxon>Bacillota</taxon>
        <taxon>Bacilli</taxon>
        <taxon>Bacillales</taxon>
        <taxon>Fictibacillaceae</taxon>
        <taxon>Fictibacillus</taxon>
    </lineage>
</organism>
<accession>A0ABR8SGY8</accession>
<name>A0ABR8SGY8_9BACL</name>
<dbReference type="EMBL" id="JACSQM010000001">
    <property type="protein sequence ID" value="MBD7962746.1"/>
    <property type="molecule type" value="Genomic_DNA"/>
</dbReference>
<comment type="caution">
    <text evidence="1">The sequence shown here is derived from an EMBL/GenBank/DDBJ whole genome shotgun (WGS) entry which is preliminary data.</text>
</comment>
<proteinExistence type="predicted"/>
<dbReference type="RefSeq" id="WP_191752048.1">
    <property type="nucleotide sequence ID" value="NZ_JACSQM010000001.1"/>
</dbReference>
<reference evidence="1 2" key="1">
    <citation type="submission" date="2020-08" db="EMBL/GenBank/DDBJ databases">
        <title>A Genomic Blueprint of the Chicken Gut Microbiome.</title>
        <authorList>
            <person name="Gilroy R."/>
            <person name="Ravi A."/>
            <person name="Getino M."/>
            <person name="Pursley I."/>
            <person name="Horton D.L."/>
            <person name="Alikhan N.-F."/>
            <person name="Baker D."/>
            <person name="Gharbi K."/>
            <person name="Hall N."/>
            <person name="Watson M."/>
            <person name="Adriaenssens E.M."/>
            <person name="Foster-Nyarko E."/>
            <person name="Jarju S."/>
            <person name="Secka A."/>
            <person name="Antonio M."/>
            <person name="Oren A."/>
            <person name="Chaudhuri R."/>
            <person name="La Ragione R.M."/>
            <person name="Hildebrand F."/>
            <person name="Pallen M.J."/>
        </authorList>
    </citation>
    <scope>NUCLEOTIDE SEQUENCE [LARGE SCALE GENOMIC DNA]</scope>
    <source>
        <strain evidence="1 2">Sa2CUA10</strain>
    </source>
</reference>
<protein>
    <submittedName>
        <fullName evidence="1">Uncharacterized protein</fullName>
    </submittedName>
</protein>
<gene>
    <name evidence="1" type="ORF">H9648_01680</name>
</gene>
<keyword evidence="2" id="KW-1185">Reference proteome</keyword>
<dbReference type="Proteomes" id="UP000603641">
    <property type="component" value="Unassembled WGS sequence"/>
</dbReference>
<evidence type="ECO:0000313" key="1">
    <source>
        <dbReference type="EMBL" id="MBD7962746.1"/>
    </source>
</evidence>
<evidence type="ECO:0000313" key="2">
    <source>
        <dbReference type="Proteomes" id="UP000603641"/>
    </source>
</evidence>